<keyword evidence="1" id="KW-0732">Signal</keyword>
<feature type="signal peptide" evidence="1">
    <location>
        <begin position="1"/>
        <end position="23"/>
    </location>
</feature>
<evidence type="ECO:0000313" key="3">
    <source>
        <dbReference type="Proteomes" id="UP000248544"/>
    </source>
</evidence>
<keyword evidence="3" id="KW-1185">Reference proteome</keyword>
<accession>A0A2W2HWT2</accession>
<feature type="chain" id="PRO_5016104324" evidence="1">
    <location>
        <begin position="24"/>
        <end position="170"/>
    </location>
</feature>
<proteinExistence type="predicted"/>
<dbReference type="EMBL" id="POUA01000020">
    <property type="protein sequence ID" value="PZG54248.1"/>
    <property type="molecule type" value="Genomic_DNA"/>
</dbReference>
<dbReference type="Proteomes" id="UP000248544">
    <property type="component" value="Unassembled WGS sequence"/>
</dbReference>
<reference evidence="2 3" key="1">
    <citation type="submission" date="2018-01" db="EMBL/GenBank/DDBJ databases">
        <title>Draft genome sequence of Sphaerisporangium sp. 7K107.</title>
        <authorList>
            <person name="Sahin N."/>
            <person name="Saygin H."/>
            <person name="Ay H."/>
        </authorList>
    </citation>
    <scope>NUCLEOTIDE SEQUENCE [LARGE SCALE GENOMIC DNA]</scope>
    <source>
        <strain evidence="2 3">7K107</strain>
    </source>
</reference>
<sequence>MIRTLVIAGAAAAVILPGVSAEAAAIPHYKKPKVFGMKFQADPHHDFSKGLHSRHNGILRGWITEVRGGVAEYEPIRWKLSKEGHARFVGPPEYDVMAYASRIAKDMRFYSAYGCKISPSGTSYDDNASLGAKRCSTKVLLERTKRFGPAPALITVHKGAIVKVQEIFTT</sequence>
<organism evidence="2 3">
    <name type="scientific">Spongiactinospora gelatinilytica</name>
    <dbReference type="NCBI Taxonomy" id="2666298"/>
    <lineage>
        <taxon>Bacteria</taxon>
        <taxon>Bacillati</taxon>
        <taxon>Actinomycetota</taxon>
        <taxon>Actinomycetes</taxon>
        <taxon>Streptosporangiales</taxon>
        <taxon>Streptosporangiaceae</taxon>
        <taxon>Spongiactinospora</taxon>
    </lineage>
</organism>
<protein>
    <submittedName>
        <fullName evidence="2">Uncharacterized protein</fullName>
    </submittedName>
</protein>
<dbReference type="AlphaFoldDB" id="A0A2W2HWT2"/>
<comment type="caution">
    <text evidence="2">The sequence shown here is derived from an EMBL/GenBank/DDBJ whole genome shotgun (WGS) entry which is preliminary data.</text>
</comment>
<evidence type="ECO:0000313" key="2">
    <source>
        <dbReference type="EMBL" id="PZG54248.1"/>
    </source>
</evidence>
<gene>
    <name evidence="2" type="ORF">C1I98_04405</name>
</gene>
<name>A0A2W2HWT2_9ACTN</name>
<evidence type="ECO:0000256" key="1">
    <source>
        <dbReference type="SAM" id="SignalP"/>
    </source>
</evidence>